<evidence type="ECO:0000256" key="12">
    <source>
        <dbReference type="ARBA" id="ARBA00023204"/>
    </source>
</evidence>
<keyword evidence="11 15" id="KW-0175">Coiled coil</keyword>
<comment type="subcellular location">
    <subcellularLocation>
        <location evidence="3">Chromosome</location>
    </subcellularLocation>
    <subcellularLocation>
        <location evidence="2">Nucleus</location>
    </subcellularLocation>
</comment>
<evidence type="ECO:0000256" key="4">
    <source>
        <dbReference type="ARBA" id="ARBA00009439"/>
    </source>
</evidence>
<comment type="caution">
    <text evidence="17">The sequence shown here is derived from an EMBL/GenBank/DDBJ whole genome shotgun (WGS) entry which is preliminary data.</text>
</comment>
<evidence type="ECO:0000256" key="8">
    <source>
        <dbReference type="ARBA" id="ARBA00022763"/>
    </source>
</evidence>
<dbReference type="GO" id="GO:0043047">
    <property type="term" value="F:single-stranded telomeric DNA binding"/>
    <property type="evidence" value="ECO:0007669"/>
    <property type="project" value="TreeGrafter"/>
</dbReference>
<feature type="coiled-coil region" evidence="15">
    <location>
        <begin position="586"/>
        <end position="613"/>
    </location>
</feature>
<evidence type="ECO:0000256" key="5">
    <source>
        <dbReference type="ARBA" id="ARBA00017893"/>
    </source>
</evidence>
<evidence type="ECO:0000256" key="11">
    <source>
        <dbReference type="ARBA" id="ARBA00023054"/>
    </source>
</evidence>
<evidence type="ECO:0000256" key="13">
    <source>
        <dbReference type="ARBA" id="ARBA00023242"/>
    </source>
</evidence>
<evidence type="ECO:0000256" key="14">
    <source>
        <dbReference type="ARBA" id="ARBA00049360"/>
    </source>
</evidence>
<accession>A0A8H7LEQ7</accession>
<dbReference type="Gene3D" id="3.40.50.300">
    <property type="entry name" value="P-loop containing nucleotide triphosphate hydrolases"/>
    <property type="match status" value="1"/>
</dbReference>
<keyword evidence="9" id="KW-0378">Hydrolase</keyword>
<feature type="coiled-coil region" evidence="15">
    <location>
        <begin position="860"/>
        <end position="887"/>
    </location>
</feature>
<dbReference type="GO" id="GO:0000794">
    <property type="term" value="C:condensed nuclear chromosome"/>
    <property type="evidence" value="ECO:0007669"/>
    <property type="project" value="TreeGrafter"/>
</dbReference>
<dbReference type="GO" id="GO:0070192">
    <property type="term" value="P:chromosome organization involved in meiotic cell cycle"/>
    <property type="evidence" value="ECO:0007669"/>
    <property type="project" value="TreeGrafter"/>
</dbReference>
<dbReference type="FunFam" id="3.40.50.300:FF:001195">
    <property type="entry name" value="DNA repair protein rad50"/>
    <property type="match status" value="1"/>
</dbReference>
<dbReference type="InterPro" id="IPR027417">
    <property type="entry name" value="P-loop_NTPase"/>
</dbReference>
<dbReference type="PANTHER" id="PTHR18867">
    <property type="entry name" value="RAD50"/>
    <property type="match status" value="1"/>
</dbReference>
<evidence type="ECO:0000256" key="15">
    <source>
        <dbReference type="SAM" id="Coils"/>
    </source>
</evidence>
<evidence type="ECO:0000256" key="10">
    <source>
        <dbReference type="ARBA" id="ARBA00022833"/>
    </source>
</evidence>
<evidence type="ECO:0000313" key="17">
    <source>
        <dbReference type="EMBL" id="KAF8004905.1"/>
    </source>
</evidence>
<dbReference type="GO" id="GO:0046872">
    <property type="term" value="F:metal ion binding"/>
    <property type="evidence" value="ECO:0007669"/>
    <property type="project" value="UniProtKB-KW"/>
</dbReference>
<dbReference type="GO" id="GO:0006302">
    <property type="term" value="P:double-strand break repair"/>
    <property type="evidence" value="ECO:0007669"/>
    <property type="project" value="InterPro"/>
</dbReference>
<comment type="catalytic activity">
    <reaction evidence="14">
        <text>ATP + H2O = ADP + phosphate + H(+)</text>
        <dbReference type="Rhea" id="RHEA:13065"/>
        <dbReference type="ChEBI" id="CHEBI:15377"/>
        <dbReference type="ChEBI" id="CHEBI:15378"/>
        <dbReference type="ChEBI" id="CHEBI:30616"/>
        <dbReference type="ChEBI" id="CHEBI:43474"/>
        <dbReference type="ChEBI" id="CHEBI:456216"/>
    </reaction>
</comment>
<reference evidence="17" key="1">
    <citation type="submission" date="2020-10" db="EMBL/GenBank/DDBJ databases">
        <title>The Whole-Genome Sequence of Metschnikowia persimmonesis, a Novel Endophytic Yeast Species Isolated from Medicinal Plant Diospyros kaki Thumb.</title>
        <authorList>
            <person name="Rahmat E."/>
            <person name="Kang Y."/>
        </authorList>
    </citation>
    <scope>NUCLEOTIDE SEQUENCE</scope>
    <source>
        <strain evidence="17">KIOM G15050</strain>
    </source>
</reference>
<name>A0A8H7LEQ7_9ASCO</name>
<keyword evidence="13" id="KW-0539">Nucleus</keyword>
<proteinExistence type="inferred from homology"/>
<dbReference type="Proteomes" id="UP000649328">
    <property type="component" value="Unassembled WGS sequence"/>
</dbReference>
<keyword evidence="18" id="KW-1185">Reference proteome</keyword>
<dbReference type="PANTHER" id="PTHR18867:SF12">
    <property type="entry name" value="DNA REPAIR PROTEIN RAD50"/>
    <property type="match status" value="1"/>
</dbReference>
<evidence type="ECO:0000256" key="1">
    <source>
        <dbReference type="ARBA" id="ARBA00001947"/>
    </source>
</evidence>
<keyword evidence="7" id="KW-0479">Metal-binding</keyword>
<feature type="coiled-coil region" evidence="15">
    <location>
        <begin position="466"/>
        <end position="526"/>
    </location>
</feature>
<keyword evidence="10" id="KW-0862">Zinc</keyword>
<dbReference type="GO" id="GO:0030870">
    <property type="term" value="C:Mre11 complex"/>
    <property type="evidence" value="ECO:0007669"/>
    <property type="project" value="UniProtKB-ARBA"/>
</dbReference>
<gene>
    <name evidence="17" type="ORF">HF325_000362</name>
</gene>
<evidence type="ECO:0000256" key="7">
    <source>
        <dbReference type="ARBA" id="ARBA00022723"/>
    </source>
</evidence>
<keyword evidence="6" id="KW-0158">Chromosome</keyword>
<evidence type="ECO:0000256" key="9">
    <source>
        <dbReference type="ARBA" id="ARBA00022801"/>
    </source>
</evidence>
<dbReference type="GO" id="GO:0016887">
    <property type="term" value="F:ATP hydrolysis activity"/>
    <property type="evidence" value="ECO:0007669"/>
    <property type="project" value="InterPro"/>
</dbReference>
<dbReference type="InterPro" id="IPR038729">
    <property type="entry name" value="Rad50/SbcC_AAA"/>
</dbReference>
<comment type="cofactor">
    <cofactor evidence="1">
        <name>Zn(2+)</name>
        <dbReference type="ChEBI" id="CHEBI:29105"/>
    </cofactor>
</comment>
<keyword evidence="8" id="KW-0227">DNA damage</keyword>
<evidence type="ECO:0000256" key="2">
    <source>
        <dbReference type="ARBA" id="ARBA00004123"/>
    </source>
</evidence>
<dbReference type="GO" id="GO:0051880">
    <property type="term" value="F:G-quadruplex DNA binding"/>
    <property type="evidence" value="ECO:0007669"/>
    <property type="project" value="TreeGrafter"/>
</dbReference>
<protein>
    <recommendedName>
        <fullName evidence="5">DNA repair protein RAD50</fullName>
    </recommendedName>
</protein>
<dbReference type="GO" id="GO:0003691">
    <property type="term" value="F:double-stranded telomeric DNA binding"/>
    <property type="evidence" value="ECO:0007669"/>
    <property type="project" value="TreeGrafter"/>
</dbReference>
<keyword evidence="12" id="KW-0234">DNA repair</keyword>
<dbReference type="EMBL" id="JACBPP010000001">
    <property type="protein sequence ID" value="KAF8004905.1"/>
    <property type="molecule type" value="Genomic_DNA"/>
</dbReference>
<dbReference type="SUPFAM" id="SSF52540">
    <property type="entry name" value="P-loop containing nucleoside triphosphate hydrolases"/>
    <property type="match status" value="1"/>
</dbReference>
<feature type="coiled-coil region" evidence="15">
    <location>
        <begin position="231"/>
        <end position="272"/>
    </location>
</feature>
<feature type="domain" description="Rad50/SbcC-type AAA" evidence="16">
    <location>
        <begin position="6"/>
        <end position="275"/>
    </location>
</feature>
<comment type="similarity">
    <text evidence="4">Belongs to the SMC family. RAD50 subfamily.</text>
</comment>
<dbReference type="OrthoDB" id="18797at2759"/>
<evidence type="ECO:0000256" key="3">
    <source>
        <dbReference type="ARBA" id="ARBA00004286"/>
    </source>
</evidence>
<organism evidence="17 18">
    <name type="scientific">Metschnikowia pulcherrima</name>
    <dbReference type="NCBI Taxonomy" id="27326"/>
    <lineage>
        <taxon>Eukaryota</taxon>
        <taxon>Fungi</taxon>
        <taxon>Dikarya</taxon>
        <taxon>Ascomycota</taxon>
        <taxon>Saccharomycotina</taxon>
        <taxon>Pichiomycetes</taxon>
        <taxon>Metschnikowiaceae</taxon>
        <taxon>Metschnikowia</taxon>
    </lineage>
</organism>
<sequence length="947" mass="106633">MSSLYKLLISGIRLFSPKDHETIQFGSPLTLICGQNGCGKTTIIESLKYATTGDLPPNSKGGAFVNDPTIADRLVVNAEIKLGFVSVDGKPMTVTRNMQLNRKRVTRGVQNSNTFKSLEGQLAVVAKGEKTSISTKNAELDTRVPLYLGALKAILEYVIFCHQDDSLWPLSEAGVLKKRFDEIFEALKFTKVLDSLKTIRKDMAADIRVIEQGVQHAQLDKSRASKVKLRLLELVQKAEQLLLEIAALTVQIERLEQRANELFHLNQAFQQTLSEYERMRLLVDLTTTAVRRLENSVTLLHEPDAQLLAMAADFGAVKLEKTHLLALVQAEIALIESSLNGLQTEFHTLVRDEGSLAAKKAGYEENLHSLETLKTRLFSGENLTSMENLDLESRLREKQQTATSRLEKTVAENNKRKKSASDALQTVSEKLRKEEDRLAYGREEIASTVSKIKATKTRISALAVNEETLELEKSQLESLRVKLESRKASLDAKTRNDQIEAENAQIHRLELELEDLMRKIHSANKLGAKQSVLERYMNTQNPAFSSIFGSEIDPSTAETLVETERRKRGEDHGKIHAEAGALLATANKHESEVQAGEKTLANLQAKLQKHAKNVLSVLSETEISEYESLVAELEEDYKTAVYNLNTFEVTKSYKLKAMEVAKISKCCALCNRGMDQQELTTFIRGIEQNVATFTAEKLTMDVETTTKDLHEMKAINVDVIEYRRVQDEIEQTKIELESLKNALNEAKKLYMNTSMLAETAKDKLDAVEALAKPMADVARMSEEVKALDRQISDISDELEELGVSSVSMNALQKSQQQKNFEIKNLRQSVTDLVQEGNARQKEMSRLEYQYKEKELLISKLQLSLSEATSLKQQIRELETRELELRAQSTEFEGSIQLLRSVQEQERKSLESVETQCFETEKSLQKALDTAESELREFCSCFETNQAL</sequence>
<dbReference type="AlphaFoldDB" id="A0A8H7LEQ7"/>
<dbReference type="Pfam" id="PF13476">
    <property type="entry name" value="AAA_23"/>
    <property type="match status" value="1"/>
</dbReference>
<feature type="coiled-coil region" evidence="15">
    <location>
        <begin position="722"/>
        <end position="749"/>
    </location>
</feature>
<evidence type="ECO:0000256" key="6">
    <source>
        <dbReference type="ARBA" id="ARBA00022454"/>
    </source>
</evidence>
<dbReference type="GO" id="GO:0007004">
    <property type="term" value="P:telomere maintenance via telomerase"/>
    <property type="evidence" value="ECO:0007669"/>
    <property type="project" value="TreeGrafter"/>
</dbReference>
<dbReference type="GO" id="GO:0000722">
    <property type="term" value="P:telomere maintenance via recombination"/>
    <property type="evidence" value="ECO:0007669"/>
    <property type="project" value="TreeGrafter"/>
</dbReference>
<evidence type="ECO:0000313" key="18">
    <source>
        <dbReference type="Proteomes" id="UP000649328"/>
    </source>
</evidence>
<evidence type="ECO:0000259" key="16">
    <source>
        <dbReference type="Pfam" id="PF13476"/>
    </source>
</evidence>